<keyword evidence="6" id="KW-1185">Reference proteome</keyword>
<dbReference type="EMBL" id="VAHF01000003">
    <property type="protein sequence ID" value="TXG66803.1"/>
    <property type="molecule type" value="Genomic_DNA"/>
</dbReference>
<feature type="compositionally biased region" description="Basic residues" evidence="4">
    <location>
        <begin position="22"/>
        <end position="32"/>
    </location>
</feature>
<dbReference type="PANTHER" id="PTHR33388:SF1">
    <property type="entry name" value="PROTEIN SPEAR2"/>
    <property type="match status" value="1"/>
</dbReference>
<evidence type="ECO:0000256" key="4">
    <source>
        <dbReference type="SAM" id="MobiDB-lite"/>
    </source>
</evidence>
<sequence>MAQEEQTQKCSHSSSGGNVVRSCKKQKARRVPQRGLGVAQLERIRLEEQQKRDGGGGEGATTVSVLLPLSPTSSTLSPTNKSSSNINPLIPVDHHHISTSLQNHEILNSNTSSTTSTVPLTSKNPFGGWSSITVPIHHQGHASDHVHNKLWNSCDYNNLEKGIISGLDPGGIEPYHRSNSNHRWPYESIPIWPLPGLMHRAHQYQQPSSMVNNVSSATPSSSVQNFQMEPPSNQNYYGNYNIPMWPEDDKMVGMKRAYPFSLDNNNPPTFLSPSLHCKFAPAVLPLSRSDDSNSCSSGHTLNSEPTYPIFREGSNSKRNFKENGVFNGGFLSLAPPTTTTPKCQSSKFRQYSPPYLAFNSSEFPNFESLTNYQGRVEDPVFLPGLGGSNHRQPYYSFFPQAMARTGQDATGTVTKFNGDGGGEVGHDQSVDLNLKL</sequence>
<keyword evidence="1" id="KW-0678">Repressor</keyword>
<gene>
    <name evidence="5" type="ORF">EZV62_008078</name>
</gene>
<dbReference type="Proteomes" id="UP000323000">
    <property type="component" value="Chromosome 3"/>
</dbReference>
<dbReference type="PANTHER" id="PTHR33388">
    <property type="entry name" value="OS01G0212500 PROTEIN"/>
    <property type="match status" value="1"/>
</dbReference>
<protein>
    <submittedName>
        <fullName evidence="5">Uncharacterized protein</fullName>
    </submittedName>
</protein>
<evidence type="ECO:0000256" key="1">
    <source>
        <dbReference type="ARBA" id="ARBA00022491"/>
    </source>
</evidence>
<comment type="caution">
    <text evidence="5">The sequence shown here is derived from an EMBL/GenBank/DDBJ whole genome shotgun (WGS) entry which is preliminary data.</text>
</comment>
<dbReference type="InterPro" id="IPR040356">
    <property type="entry name" value="SPEAR"/>
</dbReference>
<evidence type="ECO:0000256" key="3">
    <source>
        <dbReference type="ARBA" id="ARBA00023163"/>
    </source>
</evidence>
<evidence type="ECO:0000313" key="5">
    <source>
        <dbReference type="EMBL" id="TXG66803.1"/>
    </source>
</evidence>
<organism evidence="5 6">
    <name type="scientific">Acer yangbiense</name>
    <dbReference type="NCBI Taxonomy" id="1000413"/>
    <lineage>
        <taxon>Eukaryota</taxon>
        <taxon>Viridiplantae</taxon>
        <taxon>Streptophyta</taxon>
        <taxon>Embryophyta</taxon>
        <taxon>Tracheophyta</taxon>
        <taxon>Spermatophyta</taxon>
        <taxon>Magnoliopsida</taxon>
        <taxon>eudicotyledons</taxon>
        <taxon>Gunneridae</taxon>
        <taxon>Pentapetalae</taxon>
        <taxon>rosids</taxon>
        <taxon>malvids</taxon>
        <taxon>Sapindales</taxon>
        <taxon>Sapindaceae</taxon>
        <taxon>Hippocastanoideae</taxon>
        <taxon>Acereae</taxon>
        <taxon>Acer</taxon>
    </lineage>
</organism>
<name>A0A5C7IBQ5_9ROSI</name>
<evidence type="ECO:0000256" key="2">
    <source>
        <dbReference type="ARBA" id="ARBA00023015"/>
    </source>
</evidence>
<dbReference type="AlphaFoldDB" id="A0A5C7IBQ5"/>
<proteinExistence type="predicted"/>
<keyword evidence="2" id="KW-0805">Transcription regulation</keyword>
<dbReference type="OrthoDB" id="1926221at2759"/>
<dbReference type="GO" id="GO:0003700">
    <property type="term" value="F:DNA-binding transcription factor activity"/>
    <property type="evidence" value="ECO:0007669"/>
    <property type="project" value="InterPro"/>
</dbReference>
<accession>A0A5C7IBQ5</accession>
<reference evidence="6" key="1">
    <citation type="journal article" date="2019" name="Gigascience">
        <title>De novo genome assembly of the endangered Acer yangbiense, a plant species with extremely small populations endemic to Yunnan Province, China.</title>
        <authorList>
            <person name="Yang J."/>
            <person name="Wariss H.M."/>
            <person name="Tao L."/>
            <person name="Zhang R."/>
            <person name="Yun Q."/>
            <person name="Hollingsworth P."/>
            <person name="Dao Z."/>
            <person name="Luo G."/>
            <person name="Guo H."/>
            <person name="Ma Y."/>
            <person name="Sun W."/>
        </authorList>
    </citation>
    <scope>NUCLEOTIDE SEQUENCE [LARGE SCALE GENOMIC DNA]</scope>
    <source>
        <strain evidence="6">cv. Malutang</strain>
    </source>
</reference>
<feature type="compositionally biased region" description="Polar residues" evidence="4">
    <location>
        <begin position="1"/>
        <end position="17"/>
    </location>
</feature>
<keyword evidence="3" id="KW-0804">Transcription</keyword>
<evidence type="ECO:0000313" key="6">
    <source>
        <dbReference type="Proteomes" id="UP000323000"/>
    </source>
</evidence>
<feature type="region of interest" description="Disordered" evidence="4">
    <location>
        <begin position="1"/>
        <end position="36"/>
    </location>
</feature>